<accession>A0A2J5HVP4</accession>
<feature type="compositionally biased region" description="Basic and acidic residues" evidence="2">
    <location>
        <begin position="394"/>
        <end position="408"/>
    </location>
</feature>
<feature type="region of interest" description="Disordered" evidence="2">
    <location>
        <begin position="35"/>
        <end position="67"/>
    </location>
</feature>
<dbReference type="InterPro" id="IPR005706">
    <property type="entry name" value="Ribosomal_uS2_bac/mit/plastid"/>
</dbReference>
<sequence>MIVRNVCTRQSRQLLAFNRPTRIVNRFFSTEPSADTAVQTPLAEQASHQESSVRPTESPQSGMRSTAHQAFVEKQIQKNRYLGLGSQVKDAYLPEALYRNPPRPHHISLELLLANQTHLGHSTSRWNPQNSSYIFGIRDGIHIISLDATAAYLRRAAKVVEEVSYRAGLILFVGTRPGQKRAVVRAAELAGAYHVFERWIPGSLTNGQQILGHCETMVVNPFDEELPQYKETLVDRPSLKPDLVICLNPIENEVLLHECGLNNIPTIGVIDTDANPTSVTYPIPSNDDSLRATALIAGILGRAAEAGRDRRMEQAKNKKLTFPPPSDGDLVPDAAKESVDDAAATQASISQVMAPESPAAEAPAAETASTEASTATAPAAEALTEAAAAAAEAPSDKQPSDTPSQDRQ</sequence>
<gene>
    <name evidence="3" type="ORF">BDW42DRAFT_169158</name>
</gene>
<dbReference type="InterPro" id="IPR001865">
    <property type="entry name" value="Ribosomal_uS2"/>
</dbReference>
<protein>
    <submittedName>
        <fullName evidence="3">Ribosomal protein S2</fullName>
    </submittedName>
</protein>
<dbReference type="PRINTS" id="PR00395">
    <property type="entry name" value="RIBOSOMALS2"/>
</dbReference>
<organism evidence="3 4">
    <name type="scientific">Aspergillus taichungensis</name>
    <dbReference type="NCBI Taxonomy" id="482145"/>
    <lineage>
        <taxon>Eukaryota</taxon>
        <taxon>Fungi</taxon>
        <taxon>Dikarya</taxon>
        <taxon>Ascomycota</taxon>
        <taxon>Pezizomycotina</taxon>
        <taxon>Eurotiomycetes</taxon>
        <taxon>Eurotiomycetidae</taxon>
        <taxon>Eurotiales</taxon>
        <taxon>Aspergillaceae</taxon>
        <taxon>Aspergillus</taxon>
        <taxon>Aspergillus subgen. Circumdati</taxon>
    </lineage>
</organism>
<dbReference type="GO" id="GO:0006412">
    <property type="term" value="P:translation"/>
    <property type="evidence" value="ECO:0007669"/>
    <property type="project" value="InterPro"/>
</dbReference>
<feature type="compositionally biased region" description="Polar residues" evidence="2">
    <location>
        <begin position="46"/>
        <end position="67"/>
    </location>
</feature>
<dbReference type="GO" id="GO:0003735">
    <property type="term" value="F:structural constituent of ribosome"/>
    <property type="evidence" value="ECO:0007669"/>
    <property type="project" value="InterPro"/>
</dbReference>
<dbReference type="HAMAP" id="MF_00291_B">
    <property type="entry name" value="Ribosomal_uS2_B"/>
    <property type="match status" value="1"/>
</dbReference>
<reference evidence="4" key="1">
    <citation type="submission" date="2017-12" db="EMBL/GenBank/DDBJ databases">
        <authorList>
            <consortium name="DOE Joint Genome Institute"/>
            <person name="Mondo S.J."/>
            <person name="Kjaerbolling I."/>
            <person name="Vesth T.C."/>
            <person name="Frisvad J.C."/>
            <person name="Nybo J.L."/>
            <person name="Theobald S."/>
            <person name="Kuo A."/>
            <person name="Bowyer P."/>
            <person name="Matsuda Y."/>
            <person name="Lyhne E.K."/>
            <person name="Kogle M.E."/>
            <person name="Clum A."/>
            <person name="Lipzen A."/>
            <person name="Salamov A."/>
            <person name="Ngan C.Y."/>
            <person name="Daum C."/>
            <person name="Chiniquy J."/>
            <person name="Barry K."/>
            <person name="LaButti K."/>
            <person name="Haridas S."/>
            <person name="Simmons B.A."/>
            <person name="Magnuson J.K."/>
            <person name="Mortensen U.H."/>
            <person name="Larsen T.O."/>
            <person name="Grigoriev I.V."/>
            <person name="Baker S.E."/>
            <person name="Andersen M.R."/>
            <person name="Nordberg H.P."/>
            <person name="Cantor M.N."/>
            <person name="Hua S.X."/>
        </authorList>
    </citation>
    <scope>NUCLEOTIDE SEQUENCE [LARGE SCALE GENOMIC DNA]</scope>
    <source>
        <strain evidence="4">IBT 19404</strain>
    </source>
</reference>
<dbReference type="PANTHER" id="PTHR12534:SF0">
    <property type="entry name" value="SMALL RIBOSOMAL SUBUNIT PROTEIN US2M"/>
    <property type="match status" value="1"/>
</dbReference>
<proteinExistence type="inferred from homology"/>
<dbReference type="EMBL" id="KZ559538">
    <property type="protein sequence ID" value="PLN81299.1"/>
    <property type="molecule type" value="Genomic_DNA"/>
</dbReference>
<feature type="compositionally biased region" description="Basic and acidic residues" evidence="2">
    <location>
        <begin position="307"/>
        <end position="316"/>
    </location>
</feature>
<dbReference type="OrthoDB" id="2320368at2759"/>
<dbReference type="FunFam" id="3.40.50.10490:FF:000061">
    <property type="entry name" value="40S ribosomal protein S2, putative"/>
    <property type="match status" value="1"/>
</dbReference>
<keyword evidence="3" id="KW-0689">Ribosomal protein</keyword>
<dbReference type="GO" id="GO:0005763">
    <property type="term" value="C:mitochondrial small ribosomal subunit"/>
    <property type="evidence" value="ECO:0007669"/>
    <property type="project" value="TreeGrafter"/>
</dbReference>
<dbReference type="AlphaFoldDB" id="A0A2J5HVP4"/>
<name>A0A2J5HVP4_9EURO</name>
<dbReference type="Proteomes" id="UP000235023">
    <property type="component" value="Unassembled WGS sequence"/>
</dbReference>
<evidence type="ECO:0000256" key="2">
    <source>
        <dbReference type="SAM" id="MobiDB-lite"/>
    </source>
</evidence>
<evidence type="ECO:0000313" key="4">
    <source>
        <dbReference type="Proteomes" id="UP000235023"/>
    </source>
</evidence>
<evidence type="ECO:0000313" key="3">
    <source>
        <dbReference type="EMBL" id="PLN81299.1"/>
    </source>
</evidence>
<evidence type="ECO:0000256" key="1">
    <source>
        <dbReference type="ARBA" id="ARBA00006242"/>
    </source>
</evidence>
<dbReference type="NCBIfam" id="TIGR01011">
    <property type="entry name" value="rpsB_bact"/>
    <property type="match status" value="1"/>
</dbReference>
<dbReference type="SUPFAM" id="SSF52313">
    <property type="entry name" value="Ribosomal protein S2"/>
    <property type="match status" value="1"/>
</dbReference>
<keyword evidence="3" id="KW-0687">Ribonucleoprotein</keyword>
<dbReference type="Gene3D" id="3.40.50.10490">
    <property type="entry name" value="Glucose-6-phosphate isomerase like protein, domain 1"/>
    <property type="match status" value="1"/>
</dbReference>
<feature type="compositionally biased region" description="Low complexity" evidence="2">
    <location>
        <begin position="354"/>
        <end position="393"/>
    </location>
</feature>
<dbReference type="InterPro" id="IPR023591">
    <property type="entry name" value="Ribosomal_uS2_flav_dom_sf"/>
</dbReference>
<keyword evidence="4" id="KW-1185">Reference proteome</keyword>
<feature type="region of interest" description="Disordered" evidence="2">
    <location>
        <begin position="307"/>
        <end position="408"/>
    </location>
</feature>
<dbReference type="CDD" id="cd01425">
    <property type="entry name" value="RPS2"/>
    <property type="match status" value="1"/>
</dbReference>
<comment type="similarity">
    <text evidence="1">Belongs to the universal ribosomal protein uS2 family.</text>
</comment>
<dbReference type="Pfam" id="PF00318">
    <property type="entry name" value="Ribosomal_S2"/>
    <property type="match status" value="1"/>
</dbReference>
<dbReference type="PANTHER" id="PTHR12534">
    <property type="entry name" value="30S RIBOSOMAL PROTEIN S2 PROKARYOTIC AND ORGANELLAR"/>
    <property type="match status" value="1"/>
</dbReference>